<evidence type="ECO:0000313" key="10">
    <source>
        <dbReference type="Proteomes" id="UP000478052"/>
    </source>
</evidence>
<dbReference type="PANTHER" id="PTHR22891">
    <property type="entry name" value="EUKARYOTIC TRANSLATION INITIATION FACTOR 2C"/>
    <property type="match status" value="1"/>
</dbReference>
<keyword evidence="10" id="KW-1185">Reference proteome</keyword>
<feature type="non-terminal residue" evidence="9">
    <location>
        <position position="437"/>
    </location>
</feature>
<dbReference type="Pfam" id="PF23278">
    <property type="entry name" value="Piwi_N"/>
    <property type="match status" value="1"/>
</dbReference>
<dbReference type="Pfam" id="PF02170">
    <property type="entry name" value="PAZ"/>
    <property type="match status" value="1"/>
</dbReference>
<comment type="caution">
    <text evidence="9">The sequence shown here is derived from an EMBL/GenBank/DDBJ whole genome shotgun (WGS) entry which is preliminary data.</text>
</comment>
<keyword evidence="5" id="KW-0943">RNA-mediated gene silencing</keyword>
<evidence type="ECO:0000256" key="6">
    <source>
        <dbReference type="ARBA" id="ARBA00038291"/>
    </source>
</evidence>
<accession>A0A6G0XSP7</accession>
<evidence type="ECO:0000313" key="9">
    <source>
        <dbReference type="EMBL" id="KAF0743645.1"/>
    </source>
</evidence>
<evidence type="ECO:0000256" key="1">
    <source>
        <dbReference type="ARBA" id="ARBA00004496"/>
    </source>
</evidence>
<evidence type="ECO:0000256" key="7">
    <source>
        <dbReference type="SAM" id="MobiDB-lite"/>
    </source>
</evidence>
<dbReference type="CDD" id="cd02845">
    <property type="entry name" value="PAZ_piwi_like"/>
    <property type="match status" value="1"/>
</dbReference>
<dbReference type="EMBL" id="VUJU01007568">
    <property type="protein sequence ID" value="KAF0743645.1"/>
    <property type="molecule type" value="Genomic_DNA"/>
</dbReference>
<feature type="region of interest" description="Disordered" evidence="7">
    <location>
        <begin position="1"/>
        <end position="33"/>
    </location>
</feature>
<comment type="similarity">
    <text evidence="6">Belongs to the argonaute family. Piwi subfamily.</text>
</comment>
<keyword evidence="3" id="KW-0963">Cytoplasm</keyword>
<evidence type="ECO:0000256" key="4">
    <source>
        <dbReference type="ARBA" id="ARBA00022884"/>
    </source>
</evidence>
<dbReference type="OrthoDB" id="8195769at2759"/>
<protein>
    <submittedName>
        <fullName evidence="9">Piwi-like protein Siwi</fullName>
    </submittedName>
</protein>
<evidence type="ECO:0000256" key="2">
    <source>
        <dbReference type="ARBA" id="ARBA00022473"/>
    </source>
</evidence>
<dbReference type="FunFam" id="2.170.260.10:FF:000003">
    <property type="entry name" value="Piwi-like RNA-mediated gene silencing 2"/>
    <property type="match status" value="1"/>
</dbReference>
<feature type="region of interest" description="Disordered" evidence="7">
    <location>
        <begin position="45"/>
        <end position="90"/>
    </location>
</feature>
<dbReference type="GO" id="GO:0034587">
    <property type="term" value="P:piRNA processing"/>
    <property type="evidence" value="ECO:0007669"/>
    <property type="project" value="UniProtKB-ARBA"/>
</dbReference>
<dbReference type="InterPro" id="IPR003100">
    <property type="entry name" value="PAZ_dom"/>
</dbReference>
<dbReference type="PROSITE" id="PS50821">
    <property type="entry name" value="PAZ"/>
    <property type="match status" value="1"/>
</dbReference>
<feature type="compositionally biased region" description="Low complexity" evidence="7">
    <location>
        <begin position="23"/>
        <end position="33"/>
    </location>
</feature>
<dbReference type="Proteomes" id="UP000478052">
    <property type="component" value="Unassembled WGS sequence"/>
</dbReference>
<dbReference type="SUPFAM" id="SSF101690">
    <property type="entry name" value="PAZ domain"/>
    <property type="match status" value="1"/>
</dbReference>
<evidence type="ECO:0000259" key="8">
    <source>
        <dbReference type="PROSITE" id="PS50821"/>
    </source>
</evidence>
<feature type="non-terminal residue" evidence="9">
    <location>
        <position position="1"/>
    </location>
</feature>
<sequence length="437" mass="50136">FRRLSMDNPWLARGRARQPRPPLHQQQQQFPGLQSLLPQVRSMPPRIFPHQQSRGPRPLRPQYRGPRPLPPQVSNMPPQVVPRQENRPSKVEVVGQTLSGINSMATTEHASIPIGRGAVRGRQPIENGYFRLNRPESSTSLNGKQGTGGQHIQLLSNYFPITTYTNWSLYQYRVDFKPEQDRIHIKRGLLSAHKEFLGAYIFDGTMMFSRKKLESDTLELTSKRKTDDLIIIITFKLTSVIEKGDYASIQVFNLLLRKCLGNLELTLVGRNYYDAGAKINIPNHKLQLWPGYETTIGMFDCGLLLRAEVSTKVMREDTVLDFLIECSNNKNRDTNWMMTFKMAVIGSVVLTRYNNQTYRIEDVDEQSNPKSTFLKKDGSSLSYIDYYKSKYGINISNQQQPMLISKKKKSLRIEGELTELVYLVPELCTMTGLTDRM</sequence>
<proteinExistence type="inferred from homology"/>
<feature type="domain" description="PAZ" evidence="8">
    <location>
        <begin position="318"/>
        <end position="432"/>
    </location>
</feature>
<dbReference type="GO" id="GO:0005737">
    <property type="term" value="C:cytoplasm"/>
    <property type="evidence" value="ECO:0007669"/>
    <property type="project" value="UniProtKB-SubCell"/>
</dbReference>
<evidence type="ECO:0000256" key="5">
    <source>
        <dbReference type="ARBA" id="ARBA00023158"/>
    </source>
</evidence>
<keyword evidence="2" id="KW-0217">Developmental protein</keyword>
<keyword evidence="4" id="KW-0694">RNA-binding</keyword>
<dbReference type="Gene3D" id="2.170.260.10">
    <property type="entry name" value="paz domain"/>
    <property type="match status" value="1"/>
</dbReference>
<dbReference type="AlphaFoldDB" id="A0A6G0XSP7"/>
<gene>
    <name evidence="9" type="ORF">FWK35_00031271</name>
</gene>
<dbReference type="SMART" id="SM00949">
    <property type="entry name" value="PAZ"/>
    <property type="match status" value="1"/>
</dbReference>
<dbReference type="GO" id="GO:0003723">
    <property type="term" value="F:RNA binding"/>
    <property type="evidence" value="ECO:0007669"/>
    <property type="project" value="UniProtKB-KW"/>
</dbReference>
<name>A0A6G0XSP7_APHCR</name>
<comment type="subcellular location">
    <subcellularLocation>
        <location evidence="1">Cytoplasm</location>
    </subcellularLocation>
</comment>
<evidence type="ECO:0000256" key="3">
    <source>
        <dbReference type="ARBA" id="ARBA00022490"/>
    </source>
</evidence>
<dbReference type="InterPro" id="IPR036085">
    <property type="entry name" value="PAZ_dom_sf"/>
</dbReference>
<organism evidence="9 10">
    <name type="scientific">Aphis craccivora</name>
    <name type="common">Cowpea aphid</name>
    <dbReference type="NCBI Taxonomy" id="307492"/>
    <lineage>
        <taxon>Eukaryota</taxon>
        <taxon>Metazoa</taxon>
        <taxon>Ecdysozoa</taxon>
        <taxon>Arthropoda</taxon>
        <taxon>Hexapoda</taxon>
        <taxon>Insecta</taxon>
        <taxon>Pterygota</taxon>
        <taxon>Neoptera</taxon>
        <taxon>Paraneoptera</taxon>
        <taxon>Hemiptera</taxon>
        <taxon>Sternorrhyncha</taxon>
        <taxon>Aphidomorpha</taxon>
        <taxon>Aphidoidea</taxon>
        <taxon>Aphididae</taxon>
        <taxon>Aphidini</taxon>
        <taxon>Aphis</taxon>
        <taxon>Aphis</taxon>
    </lineage>
</organism>
<reference evidence="9 10" key="1">
    <citation type="submission" date="2019-08" db="EMBL/GenBank/DDBJ databases">
        <title>Whole genome of Aphis craccivora.</title>
        <authorList>
            <person name="Voronova N.V."/>
            <person name="Shulinski R.S."/>
            <person name="Bandarenka Y.V."/>
            <person name="Zhorov D.G."/>
            <person name="Warner D."/>
        </authorList>
    </citation>
    <scope>NUCLEOTIDE SEQUENCE [LARGE SCALE GENOMIC DNA]</scope>
    <source>
        <strain evidence="9">180601</strain>
        <tissue evidence="9">Whole Body</tissue>
    </source>
</reference>